<proteinExistence type="predicted"/>
<keyword evidence="1" id="KW-0812">Transmembrane</keyword>
<evidence type="ECO:0000313" key="3">
    <source>
        <dbReference type="EMBL" id="KAL1796171.1"/>
    </source>
</evidence>
<protein>
    <submittedName>
        <fullName evidence="3">Uncharacterized protein</fullName>
    </submittedName>
</protein>
<keyword evidence="4" id="KW-1185">Reference proteome</keyword>
<dbReference type="EMBL" id="JBHGVX010000004">
    <property type="protein sequence ID" value="KAL1796171.1"/>
    <property type="molecule type" value="Genomic_DNA"/>
</dbReference>
<dbReference type="GeneID" id="96085033"/>
<organism evidence="3 4">
    <name type="scientific">Alternaria dauci</name>
    <dbReference type="NCBI Taxonomy" id="48095"/>
    <lineage>
        <taxon>Eukaryota</taxon>
        <taxon>Fungi</taxon>
        <taxon>Dikarya</taxon>
        <taxon>Ascomycota</taxon>
        <taxon>Pezizomycotina</taxon>
        <taxon>Dothideomycetes</taxon>
        <taxon>Pleosporomycetidae</taxon>
        <taxon>Pleosporales</taxon>
        <taxon>Pleosporineae</taxon>
        <taxon>Pleosporaceae</taxon>
        <taxon>Alternaria</taxon>
        <taxon>Alternaria sect. Porri</taxon>
    </lineage>
</organism>
<feature type="chain" id="PRO_5046190644" evidence="2">
    <location>
        <begin position="24"/>
        <end position="151"/>
    </location>
</feature>
<feature type="transmembrane region" description="Helical" evidence="1">
    <location>
        <begin position="101"/>
        <end position="125"/>
    </location>
</feature>
<dbReference type="Proteomes" id="UP001578633">
    <property type="component" value="Chromosome 4"/>
</dbReference>
<reference evidence="3 4" key="1">
    <citation type="submission" date="2024-09" db="EMBL/GenBank/DDBJ databases">
        <title>T2T genomes of carrot and Alternaria dauci and their utility for understanding host-pathogen interaction during carrot leaf blight disease.</title>
        <authorList>
            <person name="Liu W."/>
            <person name="Xu S."/>
            <person name="Ou C."/>
            <person name="Liu X."/>
            <person name="Zhuang F."/>
            <person name="Deng X.W."/>
        </authorList>
    </citation>
    <scope>NUCLEOTIDE SEQUENCE [LARGE SCALE GENOMIC DNA]</scope>
    <source>
        <strain evidence="3 4">A2016</strain>
    </source>
</reference>
<keyword evidence="1" id="KW-1133">Transmembrane helix</keyword>
<accession>A0ABR3UI60</accession>
<gene>
    <name evidence="3" type="ORF">ACET3X_004711</name>
</gene>
<evidence type="ECO:0000256" key="2">
    <source>
        <dbReference type="SAM" id="SignalP"/>
    </source>
</evidence>
<sequence length="151" mass="16616">MHSNTIFSTVVAAIGIFATVTSAECTVKWTDNNCCFRDRKARTSQDGWTTIIPGTKTGGEIRFADGNLCPDSVKATCSANCCDPKTGWGKGCPNLLTTTRSLWFCGFLLPLISVVTIFPPGSLVIHQRPDEQRMPINVPTLNRRLPRPRIF</sequence>
<name>A0ABR3UI60_9PLEO</name>
<comment type="caution">
    <text evidence="3">The sequence shown here is derived from an EMBL/GenBank/DDBJ whole genome shotgun (WGS) entry which is preliminary data.</text>
</comment>
<keyword evidence="1" id="KW-0472">Membrane</keyword>
<keyword evidence="2" id="KW-0732">Signal</keyword>
<dbReference type="RefSeq" id="XP_069306755.1">
    <property type="nucleotide sequence ID" value="XM_069451095.1"/>
</dbReference>
<feature type="signal peptide" evidence="2">
    <location>
        <begin position="1"/>
        <end position="23"/>
    </location>
</feature>
<evidence type="ECO:0000256" key="1">
    <source>
        <dbReference type="SAM" id="Phobius"/>
    </source>
</evidence>
<evidence type="ECO:0000313" key="4">
    <source>
        <dbReference type="Proteomes" id="UP001578633"/>
    </source>
</evidence>